<keyword evidence="2" id="KW-1185">Reference proteome</keyword>
<comment type="caution">
    <text evidence="1">The sequence shown here is derived from an EMBL/GenBank/DDBJ whole genome shotgun (WGS) entry which is preliminary data.</text>
</comment>
<gene>
    <name evidence="1" type="ORF">WKI67_31705</name>
</gene>
<proteinExistence type="predicted"/>
<reference evidence="1" key="1">
    <citation type="submission" date="2024-03" db="EMBL/GenBank/DDBJ databases">
        <title>Novel Streptomyces species of biotechnological and ecological value are a feature of Machair soil.</title>
        <authorList>
            <person name="Prole J.R."/>
            <person name="Goodfellow M."/>
            <person name="Allenby N."/>
            <person name="Ward A.C."/>
        </authorList>
    </citation>
    <scope>NUCLEOTIDE SEQUENCE</scope>
    <source>
        <strain evidence="1">MS2.AVA.5</strain>
    </source>
</reference>
<dbReference type="Proteomes" id="UP001377168">
    <property type="component" value="Unassembled WGS sequence"/>
</dbReference>
<dbReference type="EMBL" id="JBBKAJ010000022">
    <property type="protein sequence ID" value="MEJ8637929.1"/>
    <property type="molecule type" value="Genomic_DNA"/>
</dbReference>
<protein>
    <submittedName>
        <fullName evidence="1">Uncharacterized protein</fullName>
    </submittedName>
</protein>
<evidence type="ECO:0000313" key="2">
    <source>
        <dbReference type="Proteomes" id="UP001377168"/>
    </source>
</evidence>
<name>A0ACC6Q2V8_9ACTN</name>
<sequence length="283" mass="28250">MHQKPDTGAQRTQEGGQRLDLSVPQVAGSALAAIAAAVLASQLGVYGTIIGAGLVSVVATCGGSVFQHFFRRTGEQIRDVTVQTKPKGRQVPLPPADDATQMLRQVHRDEGREEFSAASTHGTRVRGWKRPLVAAFVVFGVAMLGITGYEVASGSELGGGNGTTVGSAVRGGGSAGGGGGGGNPAPATSPSQSPDHDRDQRRSPEGETNTGPGGGRSQDSGTGRQGDDADTEPTSPDSSPSTGDDGTQSPTPTPTPTPTPSGSAPDPGAGAGTGADAGTDDTR</sequence>
<organism evidence="1 2">
    <name type="scientific">Streptomyces achmelvichensis</name>
    <dbReference type="NCBI Taxonomy" id="3134111"/>
    <lineage>
        <taxon>Bacteria</taxon>
        <taxon>Bacillati</taxon>
        <taxon>Actinomycetota</taxon>
        <taxon>Actinomycetes</taxon>
        <taxon>Kitasatosporales</taxon>
        <taxon>Streptomycetaceae</taxon>
        <taxon>Streptomyces</taxon>
    </lineage>
</organism>
<evidence type="ECO:0000313" key="1">
    <source>
        <dbReference type="EMBL" id="MEJ8637929.1"/>
    </source>
</evidence>
<accession>A0ACC6Q2V8</accession>